<dbReference type="EMBL" id="JARBJD010000076">
    <property type="protein sequence ID" value="KAK2954560.1"/>
    <property type="molecule type" value="Genomic_DNA"/>
</dbReference>
<gene>
    <name evidence="2" type="ORF">BLNAU_10411</name>
</gene>
<feature type="region of interest" description="Disordered" evidence="1">
    <location>
        <begin position="44"/>
        <end position="79"/>
    </location>
</feature>
<sequence>MAMSAMTYKFSLIKTTAQPITIKITVFNSSLADQAILPATAEFVHKHRGRDPSQQRDLQESENVREDRQDSGDTDHQGEFVIKVIVNDHDSRLSGEASLRPSGGVKVSQCGLN</sequence>
<feature type="region of interest" description="Disordered" evidence="1">
    <location>
        <begin position="93"/>
        <end position="113"/>
    </location>
</feature>
<reference evidence="2 3" key="1">
    <citation type="journal article" date="2022" name="bioRxiv">
        <title>Genomics of Preaxostyla Flagellates Illuminates Evolutionary Transitions and the Path Towards Mitochondrial Loss.</title>
        <authorList>
            <person name="Novak L.V.F."/>
            <person name="Treitli S.C."/>
            <person name="Pyrih J."/>
            <person name="Halakuc P."/>
            <person name="Pipaliya S.V."/>
            <person name="Vacek V."/>
            <person name="Brzon O."/>
            <person name="Soukal P."/>
            <person name="Eme L."/>
            <person name="Dacks J.B."/>
            <person name="Karnkowska A."/>
            <person name="Elias M."/>
            <person name="Hampl V."/>
        </authorList>
    </citation>
    <scope>NUCLEOTIDE SEQUENCE [LARGE SCALE GENOMIC DNA]</scope>
    <source>
        <strain evidence="2">NAU3</strain>
        <tissue evidence="2">Gut</tissue>
    </source>
</reference>
<comment type="caution">
    <text evidence="2">The sequence shown here is derived from an EMBL/GenBank/DDBJ whole genome shotgun (WGS) entry which is preliminary data.</text>
</comment>
<name>A0ABQ9XRZ2_9EUKA</name>
<evidence type="ECO:0000313" key="3">
    <source>
        <dbReference type="Proteomes" id="UP001281761"/>
    </source>
</evidence>
<evidence type="ECO:0000313" key="2">
    <source>
        <dbReference type="EMBL" id="KAK2954560.1"/>
    </source>
</evidence>
<feature type="compositionally biased region" description="Basic and acidic residues" evidence="1">
    <location>
        <begin position="50"/>
        <end position="78"/>
    </location>
</feature>
<proteinExistence type="predicted"/>
<evidence type="ECO:0000256" key="1">
    <source>
        <dbReference type="SAM" id="MobiDB-lite"/>
    </source>
</evidence>
<dbReference type="Proteomes" id="UP001281761">
    <property type="component" value="Unassembled WGS sequence"/>
</dbReference>
<keyword evidence="3" id="KW-1185">Reference proteome</keyword>
<organism evidence="2 3">
    <name type="scientific">Blattamonas nauphoetae</name>
    <dbReference type="NCBI Taxonomy" id="2049346"/>
    <lineage>
        <taxon>Eukaryota</taxon>
        <taxon>Metamonada</taxon>
        <taxon>Preaxostyla</taxon>
        <taxon>Oxymonadida</taxon>
        <taxon>Blattamonas</taxon>
    </lineage>
</organism>
<accession>A0ABQ9XRZ2</accession>
<protein>
    <submittedName>
        <fullName evidence="2">Uncharacterized protein</fullName>
    </submittedName>
</protein>